<sequence>MRLRVDECKKSKKAYEIKVNYIGGEAYYPDGKGGQLGDRGSIGDAQVIEVRKDSIIVDRELSLEEYEYSINRDRQVDIAVQHTGEHLFSGIAFRDYGLKNVGFRMAEEYTTVDLDSADISLEMIEAMEREVNRSIREGIDVADFTISRGEAEKREELRKEISDKIVGDIRFIEISGVDVCACGGFHVENTREIQLFKFINWEKVKGNYTRFYFLCGERAIEDYKRKNTIIKEANRLFSSKDHEILGFIENTLKDKKETESKLKNLSIQYAELLSKDLMREAAEVEDKKVIFYPENDSVANSLSRFIDDESCILIFGGEGQYTLISKLIDCKEFIGTLRDRFNIKGGGNQIRGSFKGDLGSEDIISTLAEFLK</sequence>
<dbReference type="Proteomes" id="UP001144471">
    <property type="component" value="Unassembled WGS sequence"/>
</dbReference>
<keyword evidence="2" id="KW-0479">Metal-binding</keyword>
<accession>A0A9W6GJ78</accession>
<gene>
    <name evidence="6" type="ORF">PM10SUCC1_01720</name>
</gene>
<evidence type="ECO:0000256" key="1">
    <source>
        <dbReference type="ARBA" id="ARBA00001947"/>
    </source>
</evidence>
<dbReference type="InterPro" id="IPR051335">
    <property type="entry name" value="Alanyl-tRNA_Editing_Enzymes"/>
</dbReference>
<evidence type="ECO:0000313" key="7">
    <source>
        <dbReference type="Proteomes" id="UP001144471"/>
    </source>
</evidence>
<organism evidence="6 7">
    <name type="scientific">Propionigenium maris DSM 9537</name>
    <dbReference type="NCBI Taxonomy" id="1123000"/>
    <lineage>
        <taxon>Bacteria</taxon>
        <taxon>Fusobacteriati</taxon>
        <taxon>Fusobacteriota</taxon>
        <taxon>Fusobacteriia</taxon>
        <taxon>Fusobacteriales</taxon>
        <taxon>Fusobacteriaceae</taxon>
        <taxon>Propionigenium</taxon>
    </lineage>
</organism>
<dbReference type="SUPFAM" id="SSF55186">
    <property type="entry name" value="ThrRS/AlaRS common domain"/>
    <property type="match status" value="1"/>
</dbReference>
<evidence type="ECO:0000313" key="6">
    <source>
        <dbReference type="EMBL" id="GLI54657.1"/>
    </source>
</evidence>
<dbReference type="GO" id="GO:0002161">
    <property type="term" value="F:aminoacyl-tRNA deacylase activity"/>
    <property type="evidence" value="ECO:0007669"/>
    <property type="project" value="UniProtKB-ARBA"/>
</dbReference>
<keyword evidence="4" id="KW-0175">Coiled coil</keyword>
<dbReference type="InterPro" id="IPR018163">
    <property type="entry name" value="Thr/Ala-tRNA-synth_IIc_edit"/>
</dbReference>
<dbReference type="Gene3D" id="3.30.980.10">
    <property type="entry name" value="Threonyl-trna Synthetase, Chain A, domain 2"/>
    <property type="match status" value="1"/>
</dbReference>
<dbReference type="AlphaFoldDB" id="A0A9W6GJ78"/>
<keyword evidence="3" id="KW-0862">Zinc</keyword>
<protein>
    <submittedName>
        <fullName evidence="6">Alanyl-tRNA editing protein</fullName>
    </submittedName>
</protein>
<dbReference type="GO" id="GO:0043039">
    <property type="term" value="P:tRNA aminoacylation"/>
    <property type="evidence" value="ECO:0007669"/>
    <property type="project" value="InterPro"/>
</dbReference>
<proteinExistence type="predicted"/>
<comment type="caution">
    <text evidence="6">The sequence shown here is derived from an EMBL/GenBank/DDBJ whole genome shotgun (WGS) entry which is preliminary data.</text>
</comment>
<keyword evidence="7" id="KW-1185">Reference proteome</keyword>
<feature type="coiled-coil region" evidence="4">
    <location>
        <begin position="248"/>
        <end position="275"/>
    </location>
</feature>
<evidence type="ECO:0000256" key="2">
    <source>
        <dbReference type="ARBA" id="ARBA00022723"/>
    </source>
</evidence>
<dbReference type="Pfam" id="PF07973">
    <property type="entry name" value="tRNA_SAD"/>
    <property type="match status" value="1"/>
</dbReference>
<name>A0A9W6GJ78_9FUSO</name>
<evidence type="ECO:0000259" key="5">
    <source>
        <dbReference type="SMART" id="SM00863"/>
    </source>
</evidence>
<dbReference type="GO" id="GO:0046872">
    <property type="term" value="F:metal ion binding"/>
    <property type="evidence" value="ECO:0007669"/>
    <property type="project" value="UniProtKB-KW"/>
</dbReference>
<dbReference type="PANTHER" id="PTHR43462:SF1">
    <property type="entry name" value="ALANYL-TRNA EDITING PROTEIN AARSD1"/>
    <property type="match status" value="1"/>
</dbReference>
<dbReference type="PANTHER" id="PTHR43462">
    <property type="entry name" value="ALANYL-TRNA EDITING PROTEIN"/>
    <property type="match status" value="1"/>
</dbReference>
<dbReference type="GO" id="GO:0004812">
    <property type="term" value="F:aminoacyl-tRNA ligase activity"/>
    <property type="evidence" value="ECO:0007669"/>
    <property type="project" value="InterPro"/>
</dbReference>
<comment type="cofactor">
    <cofactor evidence="1">
        <name>Zn(2+)</name>
        <dbReference type="ChEBI" id="CHEBI:29105"/>
    </cofactor>
</comment>
<feature type="domain" description="Threonyl/alanyl tRNA synthetase SAD" evidence="5">
    <location>
        <begin position="169"/>
        <end position="212"/>
    </location>
</feature>
<dbReference type="SMART" id="SM00863">
    <property type="entry name" value="tRNA_SAD"/>
    <property type="match status" value="1"/>
</dbReference>
<evidence type="ECO:0000256" key="4">
    <source>
        <dbReference type="SAM" id="Coils"/>
    </source>
</evidence>
<reference evidence="6" key="1">
    <citation type="submission" date="2022-12" db="EMBL/GenBank/DDBJ databases">
        <title>Reference genome sequencing for broad-spectrum identification of bacterial and archaeal isolates by mass spectrometry.</title>
        <authorList>
            <person name="Sekiguchi Y."/>
            <person name="Tourlousse D.M."/>
        </authorList>
    </citation>
    <scope>NUCLEOTIDE SEQUENCE</scope>
    <source>
        <strain evidence="6">10succ1</strain>
    </source>
</reference>
<dbReference type="RefSeq" id="WP_281832496.1">
    <property type="nucleotide sequence ID" value="NZ_BSDY01000001.1"/>
</dbReference>
<dbReference type="EMBL" id="BSDY01000001">
    <property type="protein sequence ID" value="GLI54657.1"/>
    <property type="molecule type" value="Genomic_DNA"/>
</dbReference>
<dbReference type="InterPro" id="IPR012947">
    <property type="entry name" value="tRNA_SAD"/>
</dbReference>
<dbReference type="GO" id="GO:0005524">
    <property type="term" value="F:ATP binding"/>
    <property type="evidence" value="ECO:0007669"/>
    <property type="project" value="InterPro"/>
</dbReference>
<evidence type="ECO:0000256" key="3">
    <source>
        <dbReference type="ARBA" id="ARBA00022833"/>
    </source>
</evidence>